<reference evidence="1 2" key="1">
    <citation type="submission" date="2024-06" db="EMBL/GenBank/DDBJ databases">
        <authorList>
            <person name="Li F."/>
        </authorList>
    </citation>
    <scope>NUCLEOTIDE SEQUENCE [LARGE SCALE GENOMIC DNA]</scope>
    <source>
        <strain evidence="1 2">GXAS 311</strain>
    </source>
</reference>
<proteinExistence type="predicted"/>
<sequence length="731" mass="81147">MSIPKIKLDDRTAQDLINEMLAKIPGHTPEWTNPRIGDPGRTLIDLFAWLGDTILYRANLIPERQRLEFLRLLNIPMIPAAPAKGLLSLSLANQAASQPINVPLNTSVPGPVTFETRDEVSVMPLQGKVYLKRKPDDNELANLSGVVDELQSVYNINKGSPYIATPYFADGVADRKGIDVIQQSVDGCLWIALLVNDQAMKNEVIDSLARGSHGERLLNIGFQPRMLVPEFGERIHKKQQQREIWQWQMTTRYLQQNGEPKYFTLDTRLDTTANFSRAGIIQLALPDSDDWGIPANNVEQDIRAGVGDKPPRIDDEQLSQKLLGWIRLKPSEPTHQLAVSWLGINAISIDQLKSYHNIVVGVANGFSDQAFQLPAGSIDKNSLQLEVEENNDGFRPYQQIDLLASAGRDDRVYSLDSEAGIVKFGNNITGRQPEINRRIRVKYMRAGGGEQGNLAANNLSAIAFPGIKIIQPVATTGGRNAETLDQAEKRIPAYLKHGDRAVNREDYQRLAMNTPGVEIGRVEVLPRFKPQQRLQNIPGVISVAVLPKANLHTAPNPRPDRNILEQVHAFLEPRRPLGVELYVIGVEYVALSLSVAISYQDGYARDEVLQQVRDALRDYLWPLTPGGREQTGWPLGQTVNSQELEVVVARVSGVLTVNDINLFVLNAQQAWVIVDQIGENKTQRITLSSWQLPELNSVIVDDGLTAATSVDSESDNHQIPGIPIPVVPEIC</sequence>
<evidence type="ECO:0000313" key="1">
    <source>
        <dbReference type="EMBL" id="MET1254235.1"/>
    </source>
</evidence>
<comment type="caution">
    <text evidence="1">The sequence shown here is derived from an EMBL/GenBank/DDBJ whole genome shotgun (WGS) entry which is preliminary data.</text>
</comment>
<gene>
    <name evidence="1" type="ORF">ABVT43_03745</name>
</gene>
<dbReference type="Proteomes" id="UP001548189">
    <property type="component" value="Unassembled WGS sequence"/>
</dbReference>
<dbReference type="EMBL" id="JBEVCJ010000003">
    <property type="protein sequence ID" value="MET1254235.1"/>
    <property type="molecule type" value="Genomic_DNA"/>
</dbReference>
<accession>A0ABV2BQL6</accession>
<organism evidence="1 2">
    <name type="scientific">Aliikangiella maris</name>
    <dbReference type="NCBI Taxonomy" id="3162458"/>
    <lineage>
        <taxon>Bacteria</taxon>
        <taxon>Pseudomonadati</taxon>
        <taxon>Pseudomonadota</taxon>
        <taxon>Gammaproteobacteria</taxon>
        <taxon>Oceanospirillales</taxon>
        <taxon>Pleioneaceae</taxon>
        <taxon>Aliikangiella</taxon>
    </lineage>
</organism>
<evidence type="ECO:0000313" key="2">
    <source>
        <dbReference type="Proteomes" id="UP001548189"/>
    </source>
</evidence>
<keyword evidence="2" id="KW-1185">Reference proteome</keyword>
<protein>
    <submittedName>
        <fullName evidence="1">Baseplate J/gp47 family protein</fullName>
    </submittedName>
</protein>
<name>A0ABV2BQL6_9GAMM</name>